<evidence type="ECO:0000256" key="5">
    <source>
        <dbReference type="RuleBase" id="RU367124"/>
    </source>
</evidence>
<keyword evidence="4 5" id="KW-0732">Signal</keyword>
<dbReference type="OrthoDB" id="94805at2759"/>
<comment type="subcellular location">
    <subcellularLocation>
        <location evidence="1 5">Secreted</location>
    </subcellularLocation>
</comment>
<accession>A0A081B4D1</accession>
<dbReference type="Pfam" id="PF16810">
    <property type="entry name" value="RXLR"/>
    <property type="match status" value="1"/>
</dbReference>
<comment type="caution">
    <text evidence="6">The sequence shown here is derived from an EMBL/GenBank/DDBJ whole genome shotgun (WGS) entry which is preliminary data.</text>
</comment>
<evidence type="ECO:0000313" key="7">
    <source>
        <dbReference type="Proteomes" id="UP000028582"/>
    </source>
</evidence>
<keyword evidence="3 5" id="KW-0964">Secreted</keyword>
<reference evidence="6 7" key="1">
    <citation type="submission" date="2013-11" db="EMBL/GenBank/DDBJ databases">
        <title>The Genome Sequence of Phytophthora parasitica P1976.</title>
        <authorList>
            <consortium name="The Broad Institute Genomics Platform"/>
            <person name="Russ C."/>
            <person name="Tyler B."/>
            <person name="Panabieres F."/>
            <person name="Shan W."/>
            <person name="Tripathy S."/>
            <person name="Grunwald N."/>
            <person name="Machado M."/>
            <person name="Johnson C.S."/>
            <person name="Walker B."/>
            <person name="Young S."/>
            <person name="Zeng Q."/>
            <person name="Gargeya S."/>
            <person name="Fitzgerald M."/>
            <person name="Haas B."/>
            <person name="Abouelleil A."/>
            <person name="Allen A.W."/>
            <person name="Alvarado L."/>
            <person name="Arachchi H.M."/>
            <person name="Berlin A.M."/>
            <person name="Chapman S.B."/>
            <person name="Gainer-Dewar J."/>
            <person name="Goldberg J."/>
            <person name="Griggs A."/>
            <person name="Gujja S."/>
            <person name="Hansen M."/>
            <person name="Howarth C."/>
            <person name="Imamovic A."/>
            <person name="Ireland A."/>
            <person name="Larimer J."/>
            <person name="McCowan C."/>
            <person name="Murphy C."/>
            <person name="Pearson M."/>
            <person name="Poon T.W."/>
            <person name="Priest M."/>
            <person name="Roberts A."/>
            <person name="Saif S."/>
            <person name="Shea T."/>
            <person name="Sisk P."/>
            <person name="Sykes S."/>
            <person name="Wortman J."/>
            <person name="Nusbaum C."/>
            <person name="Birren B."/>
        </authorList>
    </citation>
    <scope>NUCLEOTIDE SEQUENCE [LARGE SCALE GENOMIC DNA]</scope>
    <source>
        <strain evidence="6 7">P1976</strain>
    </source>
</reference>
<evidence type="ECO:0000256" key="3">
    <source>
        <dbReference type="ARBA" id="ARBA00022525"/>
    </source>
</evidence>
<evidence type="ECO:0000256" key="2">
    <source>
        <dbReference type="ARBA" id="ARBA00010400"/>
    </source>
</evidence>
<dbReference type="InterPro" id="IPR031825">
    <property type="entry name" value="RXLR"/>
</dbReference>
<feature type="chain" id="PRO_5028521051" description="RxLR effector protein" evidence="5">
    <location>
        <begin position="25"/>
        <end position="289"/>
    </location>
</feature>
<gene>
    <name evidence="6" type="ORF">F444_00420</name>
</gene>
<evidence type="ECO:0000256" key="4">
    <source>
        <dbReference type="ARBA" id="ARBA00022729"/>
    </source>
</evidence>
<comment type="function">
    <text evidence="5">Effector that suppresses plant defense responses during pathogen infection.</text>
</comment>
<evidence type="ECO:0000313" key="6">
    <source>
        <dbReference type="EMBL" id="ETO85992.1"/>
    </source>
</evidence>
<name>A0A081B4D1_PHYNI</name>
<sequence>MHLSAIVLAVSALSLLDNSSTVSSAVNFVEDTTVSKVAIAEAEMLRESLGVQRFLRGHEDEERLAGKNMFDIKKLDDALNDAGYANTLFQRWKSHDFDDAKVLEKLKSMGISINEDAEWLLQSYRTYLNSHSLKGDPKLLFDRAKIDEALTNGKSTNALFGKWKSYGYESDDVFKKFQTMGVRTDDSLYNVYLKYLAWLNTHHPLKYTKPTTADEFLFDSTRIKNAISDSVFAEKLFAKWKGSGLDERPVYDKLWKMGLKNDDDLYQLYRSYVFWLDEHFPLPAKASTP</sequence>
<dbReference type="GO" id="GO:0005576">
    <property type="term" value="C:extracellular region"/>
    <property type="evidence" value="ECO:0007669"/>
    <property type="project" value="UniProtKB-SubCell"/>
</dbReference>
<dbReference type="EMBL" id="ANJA01000098">
    <property type="protein sequence ID" value="ETO85992.1"/>
    <property type="molecule type" value="Genomic_DNA"/>
</dbReference>
<comment type="domain">
    <text evidence="5">The RxLR-dEER motif acts to carry the protein into the host cell cytoplasm through binding to cell surface phosphatidylinositol-3-phosphate.</text>
</comment>
<feature type="signal peptide" evidence="5">
    <location>
        <begin position="1"/>
        <end position="24"/>
    </location>
</feature>
<comment type="similarity">
    <text evidence="2 5">Belongs to the RxLR effector family.</text>
</comment>
<evidence type="ECO:0000256" key="1">
    <source>
        <dbReference type="ARBA" id="ARBA00004613"/>
    </source>
</evidence>
<organism evidence="6 7">
    <name type="scientific">Phytophthora nicotianae P1976</name>
    <dbReference type="NCBI Taxonomy" id="1317066"/>
    <lineage>
        <taxon>Eukaryota</taxon>
        <taxon>Sar</taxon>
        <taxon>Stramenopiles</taxon>
        <taxon>Oomycota</taxon>
        <taxon>Peronosporomycetes</taxon>
        <taxon>Peronosporales</taxon>
        <taxon>Peronosporaceae</taxon>
        <taxon>Phytophthora</taxon>
    </lineage>
</organism>
<dbReference type="AlphaFoldDB" id="A0A081B4D1"/>
<protein>
    <recommendedName>
        <fullName evidence="5">RxLR effector protein</fullName>
    </recommendedName>
</protein>
<dbReference type="Proteomes" id="UP000028582">
    <property type="component" value="Unassembled WGS sequence"/>
</dbReference>
<proteinExistence type="inferred from homology"/>